<evidence type="ECO:0000313" key="1">
    <source>
        <dbReference type="EMBL" id="GFY11262.1"/>
    </source>
</evidence>
<dbReference type="Proteomes" id="UP000887159">
    <property type="component" value="Unassembled WGS sequence"/>
</dbReference>
<keyword evidence="2" id="KW-1185">Reference proteome</keyword>
<name>A0A8X6SLI0_TRICX</name>
<reference evidence="1" key="1">
    <citation type="submission" date="2020-08" db="EMBL/GenBank/DDBJ databases">
        <title>Multicomponent nature underlies the extraordinary mechanical properties of spider dragline silk.</title>
        <authorList>
            <person name="Kono N."/>
            <person name="Nakamura H."/>
            <person name="Mori M."/>
            <person name="Yoshida Y."/>
            <person name="Ohtoshi R."/>
            <person name="Malay A.D."/>
            <person name="Moran D.A.P."/>
            <person name="Tomita M."/>
            <person name="Numata K."/>
            <person name="Arakawa K."/>
        </authorList>
    </citation>
    <scope>NUCLEOTIDE SEQUENCE</scope>
</reference>
<comment type="caution">
    <text evidence="1">The sequence shown here is derived from an EMBL/GenBank/DDBJ whole genome shotgun (WGS) entry which is preliminary data.</text>
</comment>
<protein>
    <submittedName>
        <fullName evidence="1">Transposable element Tcb1 transposase</fullName>
    </submittedName>
</protein>
<accession>A0A8X6SLI0</accession>
<dbReference type="EMBL" id="BMAU01021304">
    <property type="protein sequence ID" value="GFY11262.1"/>
    <property type="molecule type" value="Genomic_DNA"/>
</dbReference>
<dbReference type="AlphaFoldDB" id="A0A8X6SLI0"/>
<gene>
    <name evidence="1" type="primary">NCL1_17827</name>
    <name evidence="1" type="ORF">TNCV_4472481</name>
</gene>
<sequence>MAPQRYVHDILQPATHATASWSHFSTRQSSASHGKGVTRLSPHCYYPSFVCPIPIFVSNQAYLGSFGTASWASHELERTRGKVAANMERNVSRYHMELVCLNV</sequence>
<organism evidence="1 2">
    <name type="scientific">Trichonephila clavipes</name>
    <name type="common">Golden silk orbweaver</name>
    <name type="synonym">Nephila clavipes</name>
    <dbReference type="NCBI Taxonomy" id="2585209"/>
    <lineage>
        <taxon>Eukaryota</taxon>
        <taxon>Metazoa</taxon>
        <taxon>Ecdysozoa</taxon>
        <taxon>Arthropoda</taxon>
        <taxon>Chelicerata</taxon>
        <taxon>Arachnida</taxon>
        <taxon>Araneae</taxon>
        <taxon>Araneomorphae</taxon>
        <taxon>Entelegynae</taxon>
        <taxon>Araneoidea</taxon>
        <taxon>Nephilidae</taxon>
        <taxon>Trichonephila</taxon>
    </lineage>
</organism>
<proteinExistence type="predicted"/>
<evidence type="ECO:0000313" key="2">
    <source>
        <dbReference type="Proteomes" id="UP000887159"/>
    </source>
</evidence>